<organism evidence="3 4">
    <name type="scientific">Polarella glacialis</name>
    <name type="common">Dinoflagellate</name>
    <dbReference type="NCBI Taxonomy" id="89957"/>
    <lineage>
        <taxon>Eukaryota</taxon>
        <taxon>Sar</taxon>
        <taxon>Alveolata</taxon>
        <taxon>Dinophyceae</taxon>
        <taxon>Suessiales</taxon>
        <taxon>Suessiaceae</taxon>
        <taxon>Polarella</taxon>
    </lineage>
</organism>
<dbReference type="GO" id="GO:0003723">
    <property type="term" value="F:RNA binding"/>
    <property type="evidence" value="ECO:0007669"/>
    <property type="project" value="TreeGrafter"/>
</dbReference>
<dbReference type="EMBL" id="CAJNNW010003161">
    <property type="protein sequence ID" value="CAE8645075.1"/>
    <property type="molecule type" value="Genomic_DNA"/>
</dbReference>
<sequence>MDVDVDNFEEALALFAEHLPKATFVAVDLEMTGITGPPETQTCAGDVPQVQYSKARKVLAQPLNIVQVGLCLFEETSPGHFDCRPFNVFVFPRAFQERDARGNIVRSEPFQGLSSSAAAFLAGNGLDFQRWVTKGVSYVDAALEEELLRAMPSQSRGATATESGKERVEPSKPSDIQLLQDVMKQVDAFVAAGGTEMKLPKTNNFMALVFRQRIAERHPGLMVQKRPSELNPNVQDRWVLNLSDANRHSHDQAIRQRLLSHLGFLRMWNLLKKARLPVVLHNGFMDLLFLASALEGPLPAQLSDLKEVVGTALPVLFDTKVLAESPALAGRLGQRTSLGELATNLAERLQSATAQVGSPGPEGASDGTCEEVLDISFTLSEGFRQYAGDGSGEGAASGAFHTAGYDAYETGRVFAFYRSALALGAEGERVKLETFRNRIFLLYSAFELRIGAQDGLQFDGIVRHLSSVDTAMLNNRGLSQVLQPLTEEGKRRAAFRWCSSGDSLLLILHGHPDTTAGHPGRETCESILDNLLQKQADFGRLESATLEEYLEEVEAELAETAASATSDGHEKPSLEEEAPSKRQRRD</sequence>
<feature type="compositionally biased region" description="Polar residues" evidence="2">
    <location>
        <begin position="152"/>
        <end position="162"/>
    </location>
</feature>
<reference evidence="3" key="1">
    <citation type="submission" date="2021-02" db="EMBL/GenBank/DDBJ databases">
        <authorList>
            <person name="Dougan E. K."/>
            <person name="Rhodes N."/>
            <person name="Thang M."/>
            <person name="Chan C."/>
        </authorList>
    </citation>
    <scope>NUCLEOTIDE SEQUENCE</scope>
</reference>
<comment type="caution">
    <text evidence="3">The sequence shown here is derived from an EMBL/GenBank/DDBJ whole genome shotgun (WGS) entry which is preliminary data.</text>
</comment>
<dbReference type="PANTHER" id="PTHR15092">
    <property type="entry name" value="POLY A -SPECIFIC RIBONUCLEASE/TARGET OF EGR1, MEMBER 1"/>
    <property type="match status" value="1"/>
</dbReference>
<feature type="region of interest" description="Disordered" evidence="2">
    <location>
        <begin position="152"/>
        <end position="173"/>
    </location>
</feature>
<comment type="similarity">
    <text evidence="1">Belongs to the CAF1 family.</text>
</comment>
<dbReference type="Pfam" id="PF04857">
    <property type="entry name" value="CAF1"/>
    <property type="match status" value="1"/>
</dbReference>
<evidence type="ECO:0000313" key="4">
    <source>
        <dbReference type="Proteomes" id="UP000626109"/>
    </source>
</evidence>
<feature type="compositionally biased region" description="Basic and acidic residues" evidence="2">
    <location>
        <begin position="567"/>
        <end position="586"/>
    </location>
</feature>
<dbReference type="AlphaFoldDB" id="A0A813I3G6"/>
<evidence type="ECO:0000256" key="1">
    <source>
        <dbReference type="ARBA" id="ARBA00008372"/>
    </source>
</evidence>
<protein>
    <submittedName>
        <fullName evidence="3">Uncharacterized protein</fullName>
    </submittedName>
</protein>
<dbReference type="InterPro" id="IPR051181">
    <property type="entry name" value="CAF1_poly(A)_ribonucleases"/>
</dbReference>
<evidence type="ECO:0000256" key="2">
    <source>
        <dbReference type="SAM" id="MobiDB-lite"/>
    </source>
</evidence>
<dbReference type="InterPro" id="IPR006941">
    <property type="entry name" value="RNase_CAF1"/>
</dbReference>
<evidence type="ECO:0000313" key="3">
    <source>
        <dbReference type="EMBL" id="CAE8645075.1"/>
    </source>
</evidence>
<dbReference type="InterPro" id="IPR012337">
    <property type="entry name" value="RNaseH-like_sf"/>
</dbReference>
<name>A0A813I3G6_POLGL</name>
<dbReference type="GO" id="GO:0000175">
    <property type="term" value="F:3'-5'-RNA exonuclease activity"/>
    <property type="evidence" value="ECO:0007669"/>
    <property type="project" value="TreeGrafter"/>
</dbReference>
<accession>A0A813I3G6</accession>
<gene>
    <name evidence="3" type="ORF">PGLA2088_LOCUS3598</name>
</gene>
<dbReference type="SUPFAM" id="SSF53098">
    <property type="entry name" value="Ribonuclease H-like"/>
    <property type="match status" value="1"/>
</dbReference>
<dbReference type="PANTHER" id="PTHR15092:SF22">
    <property type="entry name" value="POLY(A)-SPECIFIC RIBONUCLEASE PNLDC1"/>
    <property type="match status" value="1"/>
</dbReference>
<feature type="compositionally biased region" description="Basic and acidic residues" evidence="2">
    <location>
        <begin position="163"/>
        <end position="172"/>
    </location>
</feature>
<feature type="region of interest" description="Disordered" evidence="2">
    <location>
        <begin position="556"/>
        <end position="586"/>
    </location>
</feature>
<dbReference type="InterPro" id="IPR036397">
    <property type="entry name" value="RNaseH_sf"/>
</dbReference>
<proteinExistence type="inferred from homology"/>
<dbReference type="Gene3D" id="3.30.420.10">
    <property type="entry name" value="Ribonuclease H-like superfamily/Ribonuclease H"/>
    <property type="match status" value="2"/>
</dbReference>
<dbReference type="Proteomes" id="UP000626109">
    <property type="component" value="Unassembled WGS sequence"/>
</dbReference>